<dbReference type="EMBL" id="BQNJ01000001">
    <property type="protein sequence ID" value="GKG98294.1"/>
    <property type="molecule type" value="Genomic_DNA"/>
</dbReference>
<dbReference type="RefSeq" id="WP_244052296.1">
    <property type="nucleotide sequence ID" value="NZ_BQNJ01000001.1"/>
</dbReference>
<dbReference type="Proteomes" id="UP001055091">
    <property type="component" value="Unassembled WGS sequence"/>
</dbReference>
<reference evidence="2" key="1">
    <citation type="submission" date="2022-01" db="EMBL/GenBank/DDBJ databases">
        <title>Novel bile acid biosynthetic pathways are enriched in the microbiome of centenarians.</title>
        <authorList>
            <person name="Sato Y."/>
            <person name="Atarashi K."/>
            <person name="Plichta R.D."/>
            <person name="Arai Y."/>
            <person name="Sasajima S."/>
            <person name="Kearney M.S."/>
            <person name="Suda W."/>
            <person name="Takeshita K."/>
            <person name="Sasaki T."/>
            <person name="Okamoto S."/>
            <person name="Skelly N.A."/>
            <person name="Okamura Y."/>
            <person name="Vlamakis H."/>
            <person name="Li Y."/>
            <person name="Tanoue T."/>
            <person name="Takei H."/>
            <person name="Nittono H."/>
            <person name="Narushima S."/>
            <person name="Irie J."/>
            <person name="Itoh H."/>
            <person name="Moriya K."/>
            <person name="Sugiura Y."/>
            <person name="Suematsu M."/>
            <person name="Moritoki N."/>
            <person name="Shibata S."/>
            <person name="Littman R.D."/>
            <person name="Fischbach A.M."/>
            <person name="Uwamino Y."/>
            <person name="Inoue T."/>
            <person name="Honda A."/>
            <person name="Hattori M."/>
            <person name="Murai T."/>
            <person name="Xavier J.R."/>
            <person name="Hirose N."/>
            <person name="Honda K."/>
        </authorList>
    </citation>
    <scope>NUCLEOTIDE SEQUENCE</scope>
    <source>
        <strain evidence="2">CE91-St55</strain>
    </source>
</reference>
<organism evidence="2 3">
    <name type="scientific">Hungatella hathewayi</name>
    <dbReference type="NCBI Taxonomy" id="154046"/>
    <lineage>
        <taxon>Bacteria</taxon>
        <taxon>Bacillati</taxon>
        <taxon>Bacillota</taxon>
        <taxon>Clostridia</taxon>
        <taxon>Lachnospirales</taxon>
        <taxon>Lachnospiraceae</taxon>
        <taxon>Hungatella</taxon>
    </lineage>
</organism>
<comment type="caution">
    <text evidence="2">The sequence shown here is derived from an EMBL/GenBank/DDBJ whole genome shotgun (WGS) entry which is preliminary data.</text>
</comment>
<accession>A0AA37JAQ9</accession>
<gene>
    <name evidence="2" type="ORF">CE91St55_02760</name>
</gene>
<dbReference type="InterPro" id="IPR025923">
    <property type="entry name" value="YodL-like_dom"/>
</dbReference>
<evidence type="ECO:0000313" key="2">
    <source>
        <dbReference type="EMBL" id="GKG98294.1"/>
    </source>
</evidence>
<evidence type="ECO:0000313" key="3">
    <source>
        <dbReference type="Proteomes" id="UP001055091"/>
    </source>
</evidence>
<name>A0AA37JAQ9_9FIRM</name>
<dbReference type="Pfam" id="PF14191">
    <property type="entry name" value="YodL"/>
    <property type="match status" value="1"/>
</dbReference>
<proteinExistence type="predicted"/>
<protein>
    <recommendedName>
        <fullName evidence="1">YodL-like domain-containing protein</fullName>
    </recommendedName>
</protein>
<dbReference type="AlphaFoldDB" id="A0AA37JAQ9"/>
<sequence length="186" mass="21807">MKQIQIENGVIRYYGNRVGRVTEGCAVVDPMFQNEALESFLRKQRNIQKIQWQDGIYDRLANSQEDMESAKGLKDVRIWQLRGDVDVHMKFLALSQMEQQYGSPKPDSYIKVYEGASDTNDLEELYDKFRYHPPSGYTGHGLSISDVLELYDETGSSFFYVDRYDFKRIDFTEPQPVEEFIHTMQF</sequence>
<feature type="domain" description="YodL-like" evidence="1">
    <location>
        <begin position="76"/>
        <end position="171"/>
    </location>
</feature>
<evidence type="ECO:0000259" key="1">
    <source>
        <dbReference type="Pfam" id="PF14191"/>
    </source>
</evidence>